<dbReference type="InterPro" id="IPR001264">
    <property type="entry name" value="Glyco_trans_51"/>
</dbReference>
<feature type="domain" description="Glycosyl transferase family 51" evidence="3">
    <location>
        <begin position="30"/>
        <end position="184"/>
    </location>
</feature>
<dbReference type="PANTHER" id="PTHR32282:SF33">
    <property type="entry name" value="PEPTIDOGLYCAN GLYCOSYLTRANSFERASE"/>
    <property type="match status" value="1"/>
</dbReference>
<evidence type="ECO:0000259" key="3">
    <source>
        <dbReference type="Pfam" id="PF00912"/>
    </source>
</evidence>
<evidence type="ECO:0000313" key="5">
    <source>
        <dbReference type="Proteomes" id="UP000284772"/>
    </source>
</evidence>
<dbReference type="InterPro" id="IPR050396">
    <property type="entry name" value="Glycosyltr_51/Transpeptidase"/>
</dbReference>
<organism evidence="4 5">
    <name type="scientific">Bacteroides intestinalis</name>
    <dbReference type="NCBI Taxonomy" id="329854"/>
    <lineage>
        <taxon>Bacteria</taxon>
        <taxon>Pseudomonadati</taxon>
        <taxon>Bacteroidota</taxon>
        <taxon>Bacteroidia</taxon>
        <taxon>Bacteroidales</taxon>
        <taxon>Bacteroidaceae</taxon>
        <taxon>Bacteroides</taxon>
    </lineage>
</organism>
<proteinExistence type="predicted"/>
<gene>
    <name evidence="4" type="ORF">DWX27_03610</name>
</gene>
<keyword evidence="2" id="KW-0808">Transferase</keyword>
<sequence>MNFIKQICNDLHVLRRVIPIEYVKIESYLANESAEKLINFLIVAEDHRYKYHIGFDLIAIFRSILKYIFYDKKEGASTIEQQLVRVVICDYRYNICRKIKEIILACYVKSVFEKKHIALIYLNIAYYGTKYQSLDAILGKYDLTKENVLENRVCAEIVARLKYPEPLICSAHRNIQIEMRVKHILYMYDKYSRNKFFLI</sequence>
<accession>A0A3E4KX76</accession>
<dbReference type="SUPFAM" id="SSF53955">
    <property type="entry name" value="Lysozyme-like"/>
    <property type="match status" value="1"/>
</dbReference>
<protein>
    <recommendedName>
        <fullName evidence="3">Glycosyl transferase family 51 domain-containing protein</fullName>
    </recommendedName>
</protein>
<dbReference type="Pfam" id="PF00912">
    <property type="entry name" value="Transgly"/>
    <property type="match status" value="1"/>
</dbReference>
<evidence type="ECO:0000256" key="1">
    <source>
        <dbReference type="ARBA" id="ARBA00004752"/>
    </source>
</evidence>
<dbReference type="GO" id="GO:0008955">
    <property type="term" value="F:peptidoglycan glycosyltransferase activity"/>
    <property type="evidence" value="ECO:0007669"/>
    <property type="project" value="TreeGrafter"/>
</dbReference>
<dbReference type="Proteomes" id="UP000284772">
    <property type="component" value="Unassembled WGS sequence"/>
</dbReference>
<evidence type="ECO:0000313" key="4">
    <source>
        <dbReference type="EMBL" id="RGT57263.1"/>
    </source>
</evidence>
<dbReference type="Gene3D" id="1.10.3810.10">
    <property type="entry name" value="Biosynthetic peptidoglycan transglycosylase-like"/>
    <property type="match status" value="1"/>
</dbReference>
<comment type="caution">
    <text evidence="4">The sequence shown here is derived from an EMBL/GenBank/DDBJ whole genome shotgun (WGS) entry which is preliminary data.</text>
</comment>
<name>A0A3E4KX76_9BACE</name>
<dbReference type="RefSeq" id="WP_115502973.1">
    <property type="nucleotide sequence ID" value="NZ_JBBNML010000045.1"/>
</dbReference>
<dbReference type="InterPro" id="IPR023346">
    <property type="entry name" value="Lysozyme-like_dom_sf"/>
</dbReference>
<dbReference type="PANTHER" id="PTHR32282">
    <property type="entry name" value="BINDING PROTEIN TRANSPEPTIDASE, PUTATIVE-RELATED"/>
    <property type="match status" value="1"/>
</dbReference>
<dbReference type="InterPro" id="IPR036950">
    <property type="entry name" value="PBP_transglycosylase"/>
</dbReference>
<comment type="pathway">
    <text evidence="1">Cell wall biogenesis; peptidoglycan biosynthesis.</text>
</comment>
<dbReference type="GO" id="GO:0030288">
    <property type="term" value="C:outer membrane-bounded periplasmic space"/>
    <property type="evidence" value="ECO:0007669"/>
    <property type="project" value="TreeGrafter"/>
</dbReference>
<evidence type="ECO:0000256" key="2">
    <source>
        <dbReference type="ARBA" id="ARBA00022679"/>
    </source>
</evidence>
<dbReference type="AlphaFoldDB" id="A0A3E4KX76"/>
<dbReference type="EMBL" id="QRWT01000002">
    <property type="protein sequence ID" value="RGT57263.1"/>
    <property type="molecule type" value="Genomic_DNA"/>
</dbReference>
<dbReference type="GO" id="GO:0009252">
    <property type="term" value="P:peptidoglycan biosynthetic process"/>
    <property type="evidence" value="ECO:0007669"/>
    <property type="project" value="TreeGrafter"/>
</dbReference>
<reference evidence="4 5" key="1">
    <citation type="submission" date="2018-08" db="EMBL/GenBank/DDBJ databases">
        <title>A genome reference for cultivated species of the human gut microbiota.</title>
        <authorList>
            <person name="Zou Y."/>
            <person name="Xue W."/>
            <person name="Luo G."/>
        </authorList>
    </citation>
    <scope>NUCLEOTIDE SEQUENCE [LARGE SCALE GENOMIC DNA]</scope>
    <source>
        <strain evidence="4 5">AF19-10AC</strain>
    </source>
</reference>